<dbReference type="EMBL" id="SMAN01000006">
    <property type="protein sequence ID" value="TCT23617.1"/>
    <property type="molecule type" value="Genomic_DNA"/>
</dbReference>
<sequence length="310" mass="35107">MNDLLRKNVLFVGGKGGVGKSTSSAALAMASAHAKQKTLLVSTDPAHNIGDIFQTDVGGDMTKITENLFALEIDSETETKKYLQTVKDHLKGMVRSDMIDEVNRQIDTAGASPGASEAALFDRLVSIVLDEISDFDLIVFDTAPTGHTIRLLTLPELMGVWIDGMLERRRKTNEHYTQLLNDGDPVEDPVYEVLQARKEKFAKVRDILLDHKRTGYLFVLIPERLPIIETKNALKTMDQHHLHVDHLIVNKILPEKADGEFLAKRRELERSYLKQIREVFSDRTLIEVPLFEEDITDFEKLKTFSTYMTK</sequence>
<gene>
    <name evidence="3" type="ORF">EDD68_10627</name>
</gene>
<dbReference type="GO" id="GO:0005524">
    <property type="term" value="F:ATP binding"/>
    <property type="evidence" value="ECO:0007669"/>
    <property type="project" value="UniProtKB-KW"/>
</dbReference>
<feature type="domain" description="ArsA/GET3 Anion-transporting ATPase-like" evidence="2">
    <location>
        <begin position="8"/>
        <end position="309"/>
    </location>
</feature>
<dbReference type="InterPro" id="IPR016300">
    <property type="entry name" value="ATPase_ArsA/GET3"/>
</dbReference>
<keyword evidence="4" id="KW-1185">Reference proteome</keyword>
<protein>
    <submittedName>
        <fullName evidence="3">Arsenite efflux ATP-binding protein ArsA</fullName>
    </submittedName>
</protein>
<dbReference type="InterPro" id="IPR025723">
    <property type="entry name" value="ArsA/GET3_ATPase-like"/>
</dbReference>
<reference evidence="3 4" key="1">
    <citation type="submission" date="2019-03" db="EMBL/GenBank/DDBJ databases">
        <title>Genomic Encyclopedia of Type Strains, Phase IV (KMG-IV): sequencing the most valuable type-strain genomes for metagenomic binning, comparative biology and taxonomic classification.</title>
        <authorList>
            <person name="Goeker M."/>
        </authorList>
    </citation>
    <scope>NUCLEOTIDE SEQUENCE [LARGE SCALE GENOMIC DNA]</scope>
    <source>
        <strain evidence="3 4">DSM 25894</strain>
    </source>
</reference>
<evidence type="ECO:0000256" key="1">
    <source>
        <dbReference type="ARBA" id="ARBA00011040"/>
    </source>
</evidence>
<dbReference type="PANTHER" id="PTHR10803">
    <property type="entry name" value="ARSENICAL PUMP-DRIVING ATPASE ARSENITE-TRANSLOCATING ATPASE"/>
    <property type="match status" value="1"/>
</dbReference>
<comment type="caution">
    <text evidence="3">The sequence shown here is derived from an EMBL/GenBank/DDBJ whole genome shotgun (WGS) entry which is preliminary data.</text>
</comment>
<accession>A0A4R3N5B5</accession>
<proteinExistence type="inferred from homology"/>
<evidence type="ECO:0000313" key="3">
    <source>
        <dbReference type="EMBL" id="TCT23617.1"/>
    </source>
</evidence>
<name>A0A4R3N5B5_9BACI</name>
<organism evidence="3 4">
    <name type="scientific">Melghiribacillus thermohalophilus</name>
    <dbReference type="NCBI Taxonomy" id="1324956"/>
    <lineage>
        <taxon>Bacteria</taxon>
        <taxon>Bacillati</taxon>
        <taxon>Bacillota</taxon>
        <taxon>Bacilli</taxon>
        <taxon>Bacillales</taxon>
        <taxon>Bacillaceae</taxon>
        <taxon>Melghiribacillus</taxon>
    </lineage>
</organism>
<dbReference type="CDD" id="cd02035">
    <property type="entry name" value="ArsA"/>
    <property type="match status" value="1"/>
</dbReference>
<dbReference type="GO" id="GO:0016887">
    <property type="term" value="F:ATP hydrolysis activity"/>
    <property type="evidence" value="ECO:0007669"/>
    <property type="project" value="InterPro"/>
</dbReference>
<evidence type="ECO:0000313" key="4">
    <source>
        <dbReference type="Proteomes" id="UP000294650"/>
    </source>
</evidence>
<dbReference type="PANTHER" id="PTHR10803:SF3">
    <property type="entry name" value="ATPASE GET3"/>
    <property type="match status" value="1"/>
</dbReference>
<dbReference type="Gene3D" id="3.40.50.300">
    <property type="entry name" value="P-loop containing nucleotide triphosphate hydrolases"/>
    <property type="match status" value="1"/>
</dbReference>
<dbReference type="AlphaFoldDB" id="A0A4R3N5B5"/>
<comment type="similarity">
    <text evidence="1">Belongs to the arsA ATPase family.</text>
</comment>
<dbReference type="OrthoDB" id="9780677at2"/>
<dbReference type="NCBIfam" id="TIGR00345">
    <property type="entry name" value="GET3_arsA_TRC40"/>
    <property type="match status" value="1"/>
</dbReference>
<dbReference type="Pfam" id="PF02374">
    <property type="entry name" value="ArsA_ATPase"/>
    <property type="match status" value="1"/>
</dbReference>
<dbReference type="Proteomes" id="UP000294650">
    <property type="component" value="Unassembled WGS sequence"/>
</dbReference>
<dbReference type="SUPFAM" id="SSF52540">
    <property type="entry name" value="P-loop containing nucleoside triphosphate hydrolases"/>
    <property type="match status" value="1"/>
</dbReference>
<evidence type="ECO:0000259" key="2">
    <source>
        <dbReference type="Pfam" id="PF02374"/>
    </source>
</evidence>
<keyword evidence="3" id="KW-0547">Nucleotide-binding</keyword>
<dbReference type="InterPro" id="IPR027417">
    <property type="entry name" value="P-loop_NTPase"/>
</dbReference>
<keyword evidence="3" id="KW-0067">ATP-binding</keyword>
<dbReference type="RefSeq" id="WP_132371412.1">
    <property type="nucleotide sequence ID" value="NZ_SMAN01000006.1"/>
</dbReference>